<reference evidence="3" key="1">
    <citation type="submission" date="2016-10" db="EMBL/GenBank/DDBJ databases">
        <authorList>
            <person name="Varghese N."/>
            <person name="Submissions S."/>
        </authorList>
    </citation>
    <scope>NUCLEOTIDE SEQUENCE [LARGE SCALE GENOMIC DNA]</scope>
    <source>
        <strain evidence="3">DSM 18168</strain>
    </source>
</reference>
<keyword evidence="2" id="KW-0540">Nuclease</keyword>
<feature type="domain" description="Transposase IS701-like DDE" evidence="1">
    <location>
        <begin position="7"/>
        <end position="146"/>
    </location>
</feature>
<gene>
    <name evidence="2" type="ORF">SAMN05421784_1911</name>
</gene>
<sequence length="219" mass="24902">SLWMKPVDETGFIKKGTHSAGVQRQYSGTAGCVENSQIGVFLCYAGQGGHAFIDRALYLPKQWTDDRPRCEAAGIPDAVPFATKPQLARQMLERAFEAGVPCRWVTADAVYGQDRRQRCWLESRYQPFLLAIPKNEPLWWQEPTFVRADKIVDSLTPQRWETHSAGRGAKGERQYDWVRVYNSVRKNGNMAIICWFVAAEMKNGNGLTISCMRAETRRI</sequence>
<keyword evidence="2" id="KW-0255">Endonuclease</keyword>
<keyword evidence="3" id="KW-1185">Reference proteome</keyword>
<dbReference type="PANTHER" id="PTHR33627">
    <property type="entry name" value="TRANSPOSASE"/>
    <property type="match status" value="1"/>
</dbReference>
<evidence type="ECO:0000313" key="2">
    <source>
        <dbReference type="EMBL" id="SFU99225.1"/>
    </source>
</evidence>
<dbReference type="NCBIfam" id="NF033540">
    <property type="entry name" value="transpos_IS701"/>
    <property type="match status" value="1"/>
</dbReference>
<name>A0A1I7KP60_9GAMM</name>
<organism evidence="2 3">
    <name type="scientific">Xenorhabdus koppenhoeferi</name>
    <dbReference type="NCBI Taxonomy" id="351659"/>
    <lineage>
        <taxon>Bacteria</taxon>
        <taxon>Pseudomonadati</taxon>
        <taxon>Pseudomonadota</taxon>
        <taxon>Gammaproteobacteria</taxon>
        <taxon>Enterobacterales</taxon>
        <taxon>Morganellaceae</taxon>
        <taxon>Xenorhabdus</taxon>
    </lineage>
</organism>
<dbReference type="InterPro" id="IPR039365">
    <property type="entry name" value="IS701-like"/>
</dbReference>
<dbReference type="EMBL" id="FPBJ01000091">
    <property type="protein sequence ID" value="SFU99225.1"/>
    <property type="molecule type" value="Genomic_DNA"/>
</dbReference>
<dbReference type="Pfam" id="PF13546">
    <property type="entry name" value="DDE_5"/>
    <property type="match status" value="1"/>
</dbReference>
<keyword evidence="2" id="KW-0378">Hydrolase</keyword>
<dbReference type="AlphaFoldDB" id="A0A1I7KP60"/>
<evidence type="ECO:0000259" key="1">
    <source>
        <dbReference type="Pfam" id="PF13546"/>
    </source>
</evidence>
<dbReference type="GO" id="GO:0004519">
    <property type="term" value="F:endonuclease activity"/>
    <property type="evidence" value="ECO:0007669"/>
    <property type="project" value="UniProtKB-KW"/>
</dbReference>
<feature type="non-terminal residue" evidence="2">
    <location>
        <position position="1"/>
    </location>
</feature>
<proteinExistence type="predicted"/>
<evidence type="ECO:0000313" key="3">
    <source>
        <dbReference type="Proteomes" id="UP000242496"/>
    </source>
</evidence>
<dbReference type="Proteomes" id="UP000242496">
    <property type="component" value="Unassembled WGS sequence"/>
</dbReference>
<dbReference type="PANTHER" id="PTHR33627:SF1">
    <property type="entry name" value="TRANSPOSASE"/>
    <property type="match status" value="1"/>
</dbReference>
<dbReference type="STRING" id="351659.SAMN05421784_1911"/>
<protein>
    <submittedName>
        <fullName evidence="2">DDE superfamily endonuclease</fullName>
    </submittedName>
</protein>
<dbReference type="InterPro" id="IPR038721">
    <property type="entry name" value="IS701-like_DDE_dom"/>
</dbReference>
<accession>A0A1I7KP60</accession>